<dbReference type="GO" id="GO:0016740">
    <property type="term" value="F:transferase activity"/>
    <property type="evidence" value="ECO:0007669"/>
    <property type="project" value="UniProtKB-KW"/>
</dbReference>
<dbReference type="AlphaFoldDB" id="A0A9Q4QV54"/>
<organism evidence="2 3">
    <name type="scientific">Parabacteroides distasonis</name>
    <dbReference type="NCBI Taxonomy" id="823"/>
    <lineage>
        <taxon>Bacteria</taxon>
        <taxon>Pseudomonadati</taxon>
        <taxon>Bacteroidota</taxon>
        <taxon>Bacteroidia</taxon>
        <taxon>Bacteroidales</taxon>
        <taxon>Tannerellaceae</taxon>
        <taxon>Parabacteroides</taxon>
    </lineage>
</organism>
<name>A0A9Q4QV54_PARDI</name>
<gene>
    <name evidence="2" type="ORF">GKD70_07185</name>
</gene>
<dbReference type="RefSeq" id="WP_005858733.1">
    <property type="nucleotide sequence ID" value="NZ_BQOC01000002.1"/>
</dbReference>
<dbReference type="InterPro" id="IPR007345">
    <property type="entry name" value="Polysacch_pyruvyl_Trfase"/>
</dbReference>
<feature type="domain" description="Polysaccharide pyruvyl transferase" evidence="1">
    <location>
        <begin position="13"/>
        <end position="295"/>
    </location>
</feature>
<sequence>MKIGILTSPLKSNYGGILQNWALQQVLIKLGHKPITIDVYPHPGIKIFILSTIKSILLWFIPSHRRKFTRWNGERSSLFDNFVRERIVTSHLCRYYTMSIVKEYELDALIVGSDQVWRPRYNVRTLPDMFLRFAHSFKGRKIAYAASFGVNNWEFSKGQTSLCATLVKQFDAISVRESSGVDLCEKYLGVNAISVLDPTLLLAKDEYAKLCEEIPICNERFLAVYVLDPKKDVEDIIKEEAKKRGLAIKYFSADRNANLKVEEWLAIFRDASFVVTDSFHGTIFSIIFEKEFRNVVNMKRGCARFVDIINKYKSNSLGVFRKKSLDFIRDSLV</sequence>
<keyword evidence="2" id="KW-0808">Transferase</keyword>
<protein>
    <submittedName>
        <fullName evidence="2">Polysaccharide pyruvyl transferase family protein</fullName>
    </submittedName>
</protein>
<evidence type="ECO:0000259" key="1">
    <source>
        <dbReference type="Pfam" id="PF04230"/>
    </source>
</evidence>
<dbReference type="OrthoDB" id="9799278at2"/>
<evidence type="ECO:0000313" key="2">
    <source>
        <dbReference type="EMBL" id="MSB73075.1"/>
    </source>
</evidence>
<dbReference type="Proteomes" id="UP000441609">
    <property type="component" value="Unassembled WGS sequence"/>
</dbReference>
<dbReference type="EMBL" id="WKMO01000005">
    <property type="protein sequence ID" value="MSB73075.1"/>
    <property type="molecule type" value="Genomic_DNA"/>
</dbReference>
<dbReference type="Pfam" id="PF04230">
    <property type="entry name" value="PS_pyruv_trans"/>
    <property type="match status" value="1"/>
</dbReference>
<accession>A0A9Q4QV54</accession>
<evidence type="ECO:0000313" key="3">
    <source>
        <dbReference type="Proteomes" id="UP000441609"/>
    </source>
</evidence>
<reference evidence="2 3" key="1">
    <citation type="journal article" date="2019" name="Nat. Med.">
        <title>A library of human gut bacterial isolates paired with longitudinal multiomics data enables mechanistic microbiome research.</title>
        <authorList>
            <person name="Poyet M."/>
            <person name="Groussin M."/>
            <person name="Gibbons S.M."/>
            <person name="Avila-Pacheco J."/>
            <person name="Jiang X."/>
            <person name="Kearney S.M."/>
            <person name="Perrotta A.R."/>
            <person name="Berdy B."/>
            <person name="Zhao S."/>
            <person name="Lieberman T.D."/>
            <person name="Swanson P.K."/>
            <person name="Smith M."/>
            <person name="Roesemann S."/>
            <person name="Alexander J.E."/>
            <person name="Rich S.A."/>
            <person name="Livny J."/>
            <person name="Vlamakis H."/>
            <person name="Clish C."/>
            <person name="Bullock K."/>
            <person name="Deik A."/>
            <person name="Scott J."/>
            <person name="Pierce K.A."/>
            <person name="Xavier R.J."/>
            <person name="Alm E.J."/>
        </authorList>
    </citation>
    <scope>NUCLEOTIDE SEQUENCE [LARGE SCALE GENOMIC DNA]</scope>
    <source>
        <strain evidence="2 3">BIOML-A20</strain>
    </source>
</reference>
<proteinExistence type="predicted"/>
<comment type="caution">
    <text evidence="2">The sequence shown here is derived from an EMBL/GenBank/DDBJ whole genome shotgun (WGS) entry which is preliminary data.</text>
</comment>